<evidence type="ECO:0000313" key="2">
    <source>
        <dbReference type="EMBL" id="MBC5763835.1"/>
    </source>
</evidence>
<keyword evidence="1" id="KW-0472">Membrane</keyword>
<reference evidence="2" key="1">
    <citation type="submission" date="2020-08" db="EMBL/GenBank/DDBJ databases">
        <title>Ramlibacter sp. GTP1 16S ribosomal RNA gene genome sequencing and assembly.</title>
        <authorList>
            <person name="Kang M."/>
        </authorList>
    </citation>
    <scope>NUCLEOTIDE SEQUENCE</scope>
    <source>
        <strain evidence="2">GTP1</strain>
    </source>
</reference>
<gene>
    <name evidence="2" type="ORF">H8R02_05200</name>
</gene>
<keyword evidence="3" id="KW-1185">Reference proteome</keyword>
<organism evidence="2 3">
    <name type="scientific">Ramlibacter albus</name>
    <dbReference type="NCBI Taxonomy" id="2079448"/>
    <lineage>
        <taxon>Bacteria</taxon>
        <taxon>Pseudomonadati</taxon>
        <taxon>Pseudomonadota</taxon>
        <taxon>Betaproteobacteria</taxon>
        <taxon>Burkholderiales</taxon>
        <taxon>Comamonadaceae</taxon>
        <taxon>Ramlibacter</taxon>
    </lineage>
</organism>
<accession>A0A923S120</accession>
<feature type="transmembrane region" description="Helical" evidence="1">
    <location>
        <begin position="7"/>
        <end position="28"/>
    </location>
</feature>
<dbReference type="RefSeq" id="WP_187080254.1">
    <property type="nucleotide sequence ID" value="NZ_JACORU010000001.1"/>
</dbReference>
<dbReference type="Proteomes" id="UP000596827">
    <property type="component" value="Unassembled WGS sequence"/>
</dbReference>
<proteinExistence type="predicted"/>
<name>A0A923S120_9BURK</name>
<comment type="caution">
    <text evidence="2">The sequence shown here is derived from an EMBL/GenBank/DDBJ whole genome shotgun (WGS) entry which is preliminary data.</text>
</comment>
<dbReference type="AlphaFoldDB" id="A0A923S120"/>
<evidence type="ECO:0000256" key="1">
    <source>
        <dbReference type="SAM" id="Phobius"/>
    </source>
</evidence>
<dbReference type="EMBL" id="JACORU010000001">
    <property type="protein sequence ID" value="MBC5763835.1"/>
    <property type="molecule type" value="Genomic_DNA"/>
</dbReference>
<protein>
    <submittedName>
        <fullName evidence="2">Uncharacterized protein</fullName>
    </submittedName>
</protein>
<evidence type="ECO:0000313" key="3">
    <source>
        <dbReference type="Proteomes" id="UP000596827"/>
    </source>
</evidence>
<sequence>MKHQHPLWTPTLAWMAAVAAAVLLALFGPELSGLHNFLSHDAILFNSH</sequence>
<keyword evidence="1" id="KW-0812">Transmembrane</keyword>
<keyword evidence="1" id="KW-1133">Transmembrane helix</keyword>